<dbReference type="SUPFAM" id="SSF52540">
    <property type="entry name" value="P-loop containing nucleoside triphosphate hydrolases"/>
    <property type="match status" value="1"/>
</dbReference>
<dbReference type="PANTHER" id="PTHR43394:SF1">
    <property type="entry name" value="ATP-BINDING CASSETTE SUB-FAMILY B MEMBER 10, MITOCHONDRIAL"/>
    <property type="match status" value="1"/>
</dbReference>
<feature type="domain" description="ABC transmembrane type-1" evidence="15">
    <location>
        <begin position="19"/>
        <end position="303"/>
    </location>
</feature>
<evidence type="ECO:0000256" key="9">
    <source>
        <dbReference type="ARBA" id="ARBA00022989"/>
    </source>
</evidence>
<dbReference type="FunFam" id="1.20.1560.10:FF:000011">
    <property type="entry name" value="Multidrug ABC transporter ATP-binding protein"/>
    <property type="match status" value="1"/>
</dbReference>
<dbReference type="InterPro" id="IPR027417">
    <property type="entry name" value="P-loop_NTPase"/>
</dbReference>
<dbReference type="CDD" id="cd18541">
    <property type="entry name" value="ABC_6TM_TmrB_like"/>
    <property type="match status" value="1"/>
</dbReference>
<feature type="transmembrane region" description="Helical" evidence="13">
    <location>
        <begin position="16"/>
        <end position="35"/>
    </location>
</feature>
<keyword evidence="9 13" id="KW-1133">Transmembrane helix</keyword>
<keyword evidence="8 16" id="KW-0067">ATP-binding</keyword>
<comment type="similarity">
    <text evidence="2">Belongs to the ABC transporter superfamily. Drug exporter-2 (TC 3.A.1.117) family.</text>
</comment>
<feature type="domain" description="ABC transporter" evidence="14">
    <location>
        <begin position="335"/>
        <end position="569"/>
    </location>
</feature>
<dbReference type="OrthoDB" id="9806127at2"/>
<dbReference type="Pfam" id="PF00664">
    <property type="entry name" value="ABC_membrane"/>
    <property type="match status" value="1"/>
</dbReference>
<dbReference type="PROSITE" id="PS50929">
    <property type="entry name" value="ABC_TM1F"/>
    <property type="match status" value="1"/>
</dbReference>
<dbReference type="Pfam" id="PF00005">
    <property type="entry name" value="ABC_tran"/>
    <property type="match status" value="1"/>
</dbReference>
<evidence type="ECO:0000256" key="3">
    <source>
        <dbReference type="ARBA" id="ARBA00012191"/>
    </source>
</evidence>
<dbReference type="PROSITE" id="PS00211">
    <property type="entry name" value="ABC_TRANSPORTER_1"/>
    <property type="match status" value="1"/>
</dbReference>
<dbReference type="GO" id="GO:0015421">
    <property type="term" value="F:ABC-type oligopeptide transporter activity"/>
    <property type="evidence" value="ECO:0007669"/>
    <property type="project" value="TreeGrafter"/>
</dbReference>
<reference evidence="16 17" key="1">
    <citation type="submission" date="2018-10" db="EMBL/GenBank/DDBJ databases">
        <title>Genomic Encyclopedia of Type Strains, Phase IV (KMG-IV): sequencing the most valuable type-strain genomes for metagenomic binning, comparative biology and taxonomic classification.</title>
        <authorList>
            <person name="Goeker M."/>
        </authorList>
    </citation>
    <scope>NUCLEOTIDE SEQUENCE [LARGE SCALE GENOMIC DNA]</scope>
    <source>
        <strain evidence="16 17">DSM 23229</strain>
    </source>
</reference>
<keyword evidence="6 13" id="KW-0812">Transmembrane</keyword>
<keyword evidence="7" id="KW-0547">Nucleotide-binding</keyword>
<evidence type="ECO:0000256" key="13">
    <source>
        <dbReference type="SAM" id="Phobius"/>
    </source>
</evidence>
<dbReference type="RefSeq" id="WP_121170212.1">
    <property type="nucleotide sequence ID" value="NZ_RBIN01000001.1"/>
</dbReference>
<name>A0A420X0R9_9GAMM</name>
<protein>
    <recommendedName>
        <fullName evidence="12">Multidrug resistance-like ATP-binding protein MdlA</fullName>
        <ecNumber evidence="3">7.6.2.2</ecNumber>
    </recommendedName>
</protein>
<evidence type="ECO:0000256" key="12">
    <source>
        <dbReference type="ARBA" id="ARBA00074518"/>
    </source>
</evidence>
<sequence>MALARFLRAFFSQHRLAYLGAIAVLLIVGVLNMALPWWVGRIIDALRAGELDARALLLRVALLGVVGLALYGLRYVWRVRLFGTSYRLGIELRDRFYAKLTRLDPGFFQNRRSGDLLARATQDIDAIETAAGEGVLSSVDGALTLVLALGIMIVGIDAPLALLALVPFPFMAWGFYRVARRVQTHFGESLESFSRLNDRTQEAIGGLRMLRQNSLVEAEIRDFDARARDHTEANFRVQRMEACYDPVVLLALAAATLLTLTVGSWRYLTDVITLGQLTSFTLYLVTLIWPMFALGWCLNILQRGEAAARRLDEFLGEHETIVDAGHRTRLSAPTLRIDIVSFGYPRAATPALRDLHVELAAGRTLGIVGATGSGKSTLLRLLLRQYPLEHGTIRLGDHELSEYSLTALRESFAWVPQDPWLFAATLGENVALGRPEATPTEIRQALEQAAFASDLAALPEGLETRIGERGITLSGGQRQRVALARALLSPAPILLLDDTLSAVDQGTERRLLATLAEQRGRTCVIVSHRLSAVAGADHLLVLAEGRVIEQGSHAELLAHDDHYARLWHHQQSQRSREENPS</sequence>
<dbReference type="GO" id="GO:0008559">
    <property type="term" value="F:ABC-type xenobiotic transporter activity"/>
    <property type="evidence" value="ECO:0007669"/>
    <property type="project" value="UniProtKB-EC"/>
</dbReference>
<feature type="transmembrane region" description="Helical" evidence="13">
    <location>
        <begin position="280"/>
        <end position="301"/>
    </location>
</feature>
<dbReference type="GO" id="GO:0005524">
    <property type="term" value="F:ATP binding"/>
    <property type="evidence" value="ECO:0007669"/>
    <property type="project" value="UniProtKB-KW"/>
</dbReference>
<dbReference type="Gene3D" id="3.40.50.300">
    <property type="entry name" value="P-loop containing nucleotide triphosphate hydrolases"/>
    <property type="match status" value="1"/>
</dbReference>
<dbReference type="GO" id="GO:0005886">
    <property type="term" value="C:plasma membrane"/>
    <property type="evidence" value="ECO:0007669"/>
    <property type="project" value="UniProtKB-SubCell"/>
</dbReference>
<evidence type="ECO:0000259" key="14">
    <source>
        <dbReference type="PROSITE" id="PS50893"/>
    </source>
</evidence>
<dbReference type="Proteomes" id="UP000281975">
    <property type="component" value="Unassembled WGS sequence"/>
</dbReference>
<evidence type="ECO:0000256" key="1">
    <source>
        <dbReference type="ARBA" id="ARBA00004651"/>
    </source>
</evidence>
<dbReference type="EMBL" id="RBIN01000001">
    <property type="protein sequence ID" value="RKR07275.1"/>
    <property type="molecule type" value="Genomic_DNA"/>
</dbReference>
<feature type="transmembrane region" description="Helical" evidence="13">
    <location>
        <begin position="56"/>
        <end position="77"/>
    </location>
</feature>
<dbReference type="AlphaFoldDB" id="A0A420X0R9"/>
<dbReference type="EC" id="7.6.2.2" evidence="3"/>
<evidence type="ECO:0000256" key="2">
    <source>
        <dbReference type="ARBA" id="ARBA00006526"/>
    </source>
</evidence>
<evidence type="ECO:0000313" key="16">
    <source>
        <dbReference type="EMBL" id="RKR07275.1"/>
    </source>
</evidence>
<feature type="transmembrane region" description="Helical" evidence="13">
    <location>
        <begin position="145"/>
        <end position="176"/>
    </location>
</feature>
<dbReference type="FunFam" id="3.40.50.300:FF:000221">
    <property type="entry name" value="Multidrug ABC transporter ATP-binding protein"/>
    <property type="match status" value="1"/>
</dbReference>
<dbReference type="InterPro" id="IPR039421">
    <property type="entry name" value="Type_1_exporter"/>
</dbReference>
<dbReference type="InterPro" id="IPR036640">
    <property type="entry name" value="ABC1_TM_sf"/>
</dbReference>
<evidence type="ECO:0000256" key="7">
    <source>
        <dbReference type="ARBA" id="ARBA00022741"/>
    </source>
</evidence>
<evidence type="ECO:0000256" key="10">
    <source>
        <dbReference type="ARBA" id="ARBA00023136"/>
    </source>
</evidence>
<dbReference type="InterPro" id="IPR003439">
    <property type="entry name" value="ABC_transporter-like_ATP-bd"/>
</dbReference>
<evidence type="ECO:0000256" key="8">
    <source>
        <dbReference type="ARBA" id="ARBA00022840"/>
    </source>
</evidence>
<dbReference type="InterPro" id="IPR017871">
    <property type="entry name" value="ABC_transporter-like_CS"/>
</dbReference>
<keyword evidence="4" id="KW-0813">Transport</keyword>
<dbReference type="InterPro" id="IPR011527">
    <property type="entry name" value="ABC1_TM_dom"/>
</dbReference>
<gene>
    <name evidence="16" type="ORF">C7446_0084</name>
</gene>
<evidence type="ECO:0000256" key="6">
    <source>
        <dbReference type="ARBA" id="ARBA00022692"/>
    </source>
</evidence>
<evidence type="ECO:0000256" key="11">
    <source>
        <dbReference type="ARBA" id="ARBA00034018"/>
    </source>
</evidence>
<dbReference type="Gene3D" id="1.20.1560.10">
    <property type="entry name" value="ABC transporter type 1, transmembrane domain"/>
    <property type="match status" value="1"/>
</dbReference>
<dbReference type="PANTHER" id="PTHR43394">
    <property type="entry name" value="ATP-DEPENDENT PERMEASE MDL1, MITOCHONDRIAL"/>
    <property type="match status" value="1"/>
</dbReference>
<keyword evidence="5" id="KW-1003">Cell membrane</keyword>
<dbReference type="SMART" id="SM00382">
    <property type="entry name" value="AAA"/>
    <property type="match status" value="1"/>
</dbReference>
<comment type="caution">
    <text evidence="16">The sequence shown here is derived from an EMBL/GenBank/DDBJ whole genome shotgun (WGS) entry which is preliminary data.</text>
</comment>
<evidence type="ECO:0000313" key="17">
    <source>
        <dbReference type="Proteomes" id="UP000281975"/>
    </source>
</evidence>
<evidence type="ECO:0000256" key="5">
    <source>
        <dbReference type="ARBA" id="ARBA00022475"/>
    </source>
</evidence>
<proteinExistence type="inferred from homology"/>
<evidence type="ECO:0000259" key="15">
    <source>
        <dbReference type="PROSITE" id="PS50929"/>
    </source>
</evidence>
<dbReference type="PROSITE" id="PS50893">
    <property type="entry name" value="ABC_TRANSPORTER_2"/>
    <property type="match status" value="1"/>
</dbReference>
<comment type="subcellular location">
    <subcellularLocation>
        <location evidence="1">Cell membrane</location>
        <topology evidence="1">Multi-pass membrane protein</topology>
    </subcellularLocation>
</comment>
<accession>A0A420X0R9</accession>
<dbReference type="SUPFAM" id="SSF90123">
    <property type="entry name" value="ABC transporter transmembrane region"/>
    <property type="match status" value="1"/>
</dbReference>
<keyword evidence="10 13" id="KW-0472">Membrane</keyword>
<evidence type="ECO:0000256" key="4">
    <source>
        <dbReference type="ARBA" id="ARBA00022448"/>
    </source>
</evidence>
<keyword evidence="17" id="KW-1185">Reference proteome</keyword>
<dbReference type="GO" id="GO:0016887">
    <property type="term" value="F:ATP hydrolysis activity"/>
    <property type="evidence" value="ECO:0007669"/>
    <property type="project" value="InterPro"/>
</dbReference>
<dbReference type="InterPro" id="IPR003593">
    <property type="entry name" value="AAA+_ATPase"/>
</dbReference>
<feature type="transmembrane region" description="Helical" evidence="13">
    <location>
        <begin position="247"/>
        <end position="268"/>
    </location>
</feature>
<organism evidence="16 17">
    <name type="scientific">Kushneria sinocarnis</name>
    <dbReference type="NCBI Taxonomy" id="595502"/>
    <lineage>
        <taxon>Bacteria</taxon>
        <taxon>Pseudomonadati</taxon>
        <taxon>Pseudomonadota</taxon>
        <taxon>Gammaproteobacteria</taxon>
        <taxon>Oceanospirillales</taxon>
        <taxon>Halomonadaceae</taxon>
        <taxon>Kushneria</taxon>
    </lineage>
</organism>
<comment type="catalytic activity">
    <reaction evidence="11">
        <text>ATP + H2O + xenobioticSide 1 = ADP + phosphate + xenobioticSide 2.</text>
        <dbReference type="EC" id="7.6.2.2"/>
    </reaction>
</comment>